<reference evidence="6 7" key="1">
    <citation type="submission" date="2017-09" db="EMBL/GenBank/DDBJ databases">
        <title>Comparative genomics of rhizobia isolated from Phaseolus vulgaris in China.</title>
        <authorList>
            <person name="Tong W."/>
        </authorList>
    </citation>
    <scope>NUCLEOTIDE SEQUENCE [LARGE SCALE GENOMIC DNA]</scope>
    <source>
        <strain evidence="6 7">PCH1</strain>
    </source>
</reference>
<evidence type="ECO:0000256" key="2">
    <source>
        <dbReference type="ARBA" id="ARBA00007639"/>
    </source>
</evidence>
<dbReference type="Gene3D" id="3.40.50.2300">
    <property type="match status" value="2"/>
</dbReference>
<dbReference type="SUPFAM" id="SSF53822">
    <property type="entry name" value="Periplasmic binding protein-like I"/>
    <property type="match status" value="1"/>
</dbReference>
<dbReference type="AlphaFoldDB" id="A0A2A6M643"/>
<feature type="domain" description="Periplasmic binding protein" evidence="5">
    <location>
        <begin position="71"/>
        <end position="315"/>
    </location>
</feature>
<dbReference type="PROSITE" id="PS51318">
    <property type="entry name" value="TAT"/>
    <property type="match status" value="1"/>
</dbReference>
<evidence type="ECO:0000313" key="6">
    <source>
        <dbReference type="EMBL" id="PDT50115.1"/>
    </source>
</evidence>
<evidence type="ECO:0000256" key="1">
    <source>
        <dbReference type="ARBA" id="ARBA00004196"/>
    </source>
</evidence>
<proteinExistence type="inferred from homology"/>
<comment type="caution">
    <text evidence="6">The sequence shown here is derived from an EMBL/GenBank/DDBJ whole genome shotgun (WGS) entry which is preliminary data.</text>
</comment>
<dbReference type="GO" id="GO:0030313">
    <property type="term" value="C:cell envelope"/>
    <property type="evidence" value="ECO:0007669"/>
    <property type="project" value="UniProtKB-SubCell"/>
</dbReference>
<dbReference type="PANTHER" id="PTHR46847:SF1">
    <property type="entry name" value="D-ALLOSE-BINDING PERIPLASMIC PROTEIN-RELATED"/>
    <property type="match status" value="1"/>
</dbReference>
<evidence type="ECO:0000259" key="5">
    <source>
        <dbReference type="Pfam" id="PF13407"/>
    </source>
</evidence>
<protein>
    <submittedName>
        <fullName evidence="6">Sugar ABC transporter substrate-binding protein</fullName>
    </submittedName>
</protein>
<dbReference type="InterPro" id="IPR006311">
    <property type="entry name" value="TAT_signal"/>
</dbReference>
<accession>A0A2A6M643</accession>
<dbReference type="Proteomes" id="UP000220353">
    <property type="component" value="Unassembled WGS sequence"/>
</dbReference>
<evidence type="ECO:0000256" key="4">
    <source>
        <dbReference type="SAM" id="SignalP"/>
    </source>
</evidence>
<dbReference type="InterPro" id="IPR025997">
    <property type="entry name" value="SBP_2_dom"/>
</dbReference>
<feature type="signal peptide" evidence="4">
    <location>
        <begin position="1"/>
        <end position="27"/>
    </location>
</feature>
<feature type="chain" id="PRO_5012653414" evidence="4">
    <location>
        <begin position="28"/>
        <end position="362"/>
    </location>
</feature>
<dbReference type="GO" id="GO:0030246">
    <property type="term" value="F:carbohydrate binding"/>
    <property type="evidence" value="ECO:0007669"/>
    <property type="project" value="UniProtKB-ARBA"/>
</dbReference>
<organism evidence="6 7">
    <name type="scientific">Rhizobium fredii</name>
    <name type="common">Sinorhizobium fredii</name>
    <dbReference type="NCBI Taxonomy" id="380"/>
    <lineage>
        <taxon>Bacteria</taxon>
        <taxon>Pseudomonadati</taxon>
        <taxon>Pseudomonadota</taxon>
        <taxon>Alphaproteobacteria</taxon>
        <taxon>Hyphomicrobiales</taxon>
        <taxon>Rhizobiaceae</taxon>
        <taxon>Sinorhizobium/Ensifer group</taxon>
        <taxon>Sinorhizobium</taxon>
    </lineage>
</organism>
<dbReference type="RefSeq" id="WP_097586336.1">
    <property type="nucleotide sequence ID" value="NZ_NWTC01000001.1"/>
</dbReference>
<dbReference type="PANTHER" id="PTHR46847">
    <property type="entry name" value="D-ALLOSE-BINDING PERIPLASMIC PROTEIN-RELATED"/>
    <property type="match status" value="1"/>
</dbReference>
<evidence type="ECO:0000313" key="7">
    <source>
        <dbReference type="Proteomes" id="UP000220353"/>
    </source>
</evidence>
<dbReference type="InterPro" id="IPR028082">
    <property type="entry name" value="Peripla_BP_I"/>
</dbReference>
<evidence type="ECO:0000256" key="3">
    <source>
        <dbReference type="ARBA" id="ARBA00022729"/>
    </source>
</evidence>
<name>A0A2A6M643_RHIFR</name>
<comment type="similarity">
    <text evidence="2">Belongs to the bacterial solute-binding protein 2 family.</text>
</comment>
<comment type="subcellular location">
    <subcellularLocation>
        <location evidence="1">Cell envelope</location>
    </subcellularLocation>
</comment>
<dbReference type="EMBL" id="NWTC01000001">
    <property type="protein sequence ID" value="PDT50115.1"/>
    <property type="molecule type" value="Genomic_DNA"/>
</dbReference>
<gene>
    <name evidence="6" type="ORF">CO661_00110</name>
</gene>
<keyword evidence="3 4" id="KW-0732">Signal</keyword>
<dbReference type="Pfam" id="PF13407">
    <property type="entry name" value="Peripla_BP_4"/>
    <property type="match status" value="1"/>
</dbReference>
<sequence length="362" mass="39485">MKRRTFLQAGSALAAATALGMPRALRAAEEVNLLADTWPSEGDNPVVEAGKFAKAGSWKIGHSHYGLAGSTHTYQTAFEAEYEIARSKDRVADYQFRSADLNPSKQVADIEDLVAQKVDAIIIAPLTTGSAVEGIKKAKAAGIPTVVYLGRVDTEDFTVQVQGDDFYFGRVMAQFLVDKLGNQGKVWVLRGVAGHPIDADRYNGAMEVFNKSGLQITSTQHGSWSYEDSKKIAENLYLSDPDVAGVWTDGANMSLGVLDALQEAGASTIPPITGEALNGWMRRWNDEKLSSIGPICPPALSTAALRAAFALLDGKPIHRNWTNRPKPITDETLSQFYRVDLTDAYWAPTEMPNEKLLEYFKA</sequence>